<keyword evidence="2" id="KW-1185">Reference proteome</keyword>
<organism evidence="2">
    <name type="scientific">Micromonas pusilla (strain CCMP1545)</name>
    <name type="common">Picoplanktonic green alga</name>
    <dbReference type="NCBI Taxonomy" id="564608"/>
    <lineage>
        <taxon>Eukaryota</taxon>
        <taxon>Viridiplantae</taxon>
        <taxon>Chlorophyta</taxon>
        <taxon>Mamiellophyceae</taxon>
        <taxon>Mamiellales</taxon>
        <taxon>Mamiellaceae</taxon>
        <taxon>Micromonas</taxon>
    </lineage>
</organism>
<evidence type="ECO:0000313" key="2">
    <source>
        <dbReference type="Proteomes" id="UP000001876"/>
    </source>
</evidence>
<dbReference type="GeneID" id="9680261"/>
<reference evidence="1 2" key="1">
    <citation type="journal article" date="2009" name="Science">
        <title>Green evolution and dynamic adaptations revealed by genomes of the marine picoeukaryotes Micromonas.</title>
        <authorList>
            <person name="Worden A.Z."/>
            <person name="Lee J.H."/>
            <person name="Mock T."/>
            <person name="Rouze P."/>
            <person name="Simmons M.P."/>
            <person name="Aerts A.L."/>
            <person name="Allen A.E."/>
            <person name="Cuvelier M.L."/>
            <person name="Derelle E."/>
            <person name="Everett M.V."/>
            <person name="Foulon E."/>
            <person name="Grimwood J."/>
            <person name="Gundlach H."/>
            <person name="Henrissat B."/>
            <person name="Napoli C."/>
            <person name="McDonald S.M."/>
            <person name="Parker M.S."/>
            <person name="Rombauts S."/>
            <person name="Salamov A."/>
            <person name="Von Dassow P."/>
            <person name="Badger J.H."/>
            <person name="Coutinho P.M."/>
            <person name="Demir E."/>
            <person name="Dubchak I."/>
            <person name="Gentemann C."/>
            <person name="Eikrem W."/>
            <person name="Gready J.E."/>
            <person name="John U."/>
            <person name="Lanier W."/>
            <person name="Lindquist E.A."/>
            <person name="Lucas S."/>
            <person name="Mayer K.F."/>
            <person name="Moreau H."/>
            <person name="Not F."/>
            <person name="Otillar R."/>
            <person name="Panaud O."/>
            <person name="Pangilinan J."/>
            <person name="Paulsen I."/>
            <person name="Piegu B."/>
            <person name="Poliakov A."/>
            <person name="Robbens S."/>
            <person name="Schmutz J."/>
            <person name="Toulza E."/>
            <person name="Wyss T."/>
            <person name="Zelensky A."/>
            <person name="Zhou K."/>
            <person name="Armbrust E.V."/>
            <person name="Bhattacharya D."/>
            <person name="Goodenough U.W."/>
            <person name="Van de Peer Y."/>
            <person name="Grigoriev I.V."/>
        </authorList>
    </citation>
    <scope>NUCLEOTIDE SEQUENCE [LARGE SCALE GENOMIC DNA]</scope>
    <source>
        <strain evidence="1 2">CCMP1545</strain>
    </source>
</reference>
<dbReference type="AlphaFoldDB" id="C1MGX3"/>
<evidence type="ECO:0000313" key="1">
    <source>
        <dbReference type="EMBL" id="EEH60104.1"/>
    </source>
</evidence>
<dbReference type="Proteomes" id="UP000001876">
    <property type="component" value="Unassembled WGS sequence"/>
</dbReference>
<protein>
    <submittedName>
        <fullName evidence="1">Predicted protein</fullName>
    </submittedName>
</protein>
<gene>
    <name evidence="1" type="ORF">MICPUCDRAFT_49971</name>
</gene>
<dbReference type="EMBL" id="GG663735">
    <property type="protein sequence ID" value="EEH60104.1"/>
    <property type="molecule type" value="Genomic_DNA"/>
</dbReference>
<proteinExistence type="predicted"/>
<dbReference type="RefSeq" id="XP_003054852.1">
    <property type="nucleotide sequence ID" value="XM_003054806.1"/>
</dbReference>
<sequence>MADTARRCRTYCRWLAMIVVAYMSWRHRADILGTMRDAGVLPKAWVEEKS</sequence>
<dbReference type="KEGG" id="mpp:MICPUCDRAFT_49971"/>
<name>C1MGX3_MICPC</name>
<accession>C1MGX3</accession>